<evidence type="ECO:0000256" key="6">
    <source>
        <dbReference type="ARBA" id="ARBA00023136"/>
    </source>
</evidence>
<feature type="transmembrane region" description="Helical" evidence="10">
    <location>
        <begin position="287"/>
        <end position="307"/>
    </location>
</feature>
<keyword evidence="12" id="KW-1185">Reference proteome</keyword>
<comment type="subcellular location">
    <subcellularLocation>
        <location evidence="1">Cell membrane</location>
        <topology evidence="1">Multi-pass membrane protein</topology>
    </subcellularLocation>
</comment>
<dbReference type="KEGG" id="tsr:106555871"/>
<dbReference type="PANTHER" id="PTHR10489:SF730">
    <property type="entry name" value="CHEMOKINE XC RECEPTOR 1"/>
    <property type="match status" value="1"/>
</dbReference>
<dbReference type="PRINTS" id="PR00657">
    <property type="entry name" value="CCCHEMOKINER"/>
</dbReference>
<evidence type="ECO:0000256" key="10">
    <source>
        <dbReference type="SAM" id="Phobius"/>
    </source>
</evidence>
<protein>
    <submittedName>
        <fullName evidence="13">Chemokine XC receptor 1</fullName>
    </submittedName>
</protein>
<dbReference type="GO" id="GO:0019957">
    <property type="term" value="F:C-C chemokine binding"/>
    <property type="evidence" value="ECO:0007669"/>
    <property type="project" value="TreeGrafter"/>
</dbReference>
<evidence type="ECO:0000256" key="2">
    <source>
        <dbReference type="ARBA" id="ARBA00022475"/>
    </source>
</evidence>
<keyword evidence="2" id="KW-1003">Cell membrane</keyword>
<evidence type="ECO:0000256" key="3">
    <source>
        <dbReference type="ARBA" id="ARBA00022692"/>
    </source>
</evidence>
<dbReference type="GO" id="GO:0009897">
    <property type="term" value="C:external side of plasma membrane"/>
    <property type="evidence" value="ECO:0007669"/>
    <property type="project" value="TreeGrafter"/>
</dbReference>
<evidence type="ECO:0000256" key="4">
    <source>
        <dbReference type="ARBA" id="ARBA00022989"/>
    </source>
</evidence>
<name>A0A6I9Z1Y2_9SAUR</name>
<dbReference type="PROSITE" id="PS50262">
    <property type="entry name" value="G_PROTEIN_RECEP_F1_2"/>
    <property type="match status" value="1"/>
</dbReference>
<proteinExistence type="predicted"/>
<feature type="transmembrane region" description="Helical" evidence="10">
    <location>
        <begin position="203"/>
        <end position="224"/>
    </location>
</feature>
<dbReference type="PANTHER" id="PTHR10489">
    <property type="entry name" value="CELL ADHESION MOLECULE"/>
    <property type="match status" value="1"/>
</dbReference>
<dbReference type="GO" id="GO:0006955">
    <property type="term" value="P:immune response"/>
    <property type="evidence" value="ECO:0007669"/>
    <property type="project" value="TreeGrafter"/>
</dbReference>
<feature type="transmembrane region" description="Helical" evidence="10">
    <location>
        <begin position="111"/>
        <end position="132"/>
    </location>
</feature>
<evidence type="ECO:0000256" key="9">
    <source>
        <dbReference type="ARBA" id="ARBA00023224"/>
    </source>
</evidence>
<keyword evidence="3 10" id="KW-0812">Transmembrane</keyword>
<dbReference type="SUPFAM" id="SSF81321">
    <property type="entry name" value="Family A G protein-coupled receptor-like"/>
    <property type="match status" value="1"/>
</dbReference>
<gene>
    <name evidence="13" type="primary">XCR1</name>
</gene>
<keyword evidence="7" id="KW-1015">Disulfide bond</keyword>
<dbReference type="InterPro" id="IPR000355">
    <property type="entry name" value="Chemokine_rcpt"/>
</dbReference>
<feature type="transmembrane region" description="Helical" evidence="10">
    <location>
        <begin position="35"/>
        <end position="62"/>
    </location>
</feature>
<evidence type="ECO:0000259" key="11">
    <source>
        <dbReference type="PROSITE" id="PS50262"/>
    </source>
</evidence>
<dbReference type="FunFam" id="1.20.1070.10:FF:000130">
    <property type="entry name" value="Chemokine (C-C motif) receptor 2"/>
    <property type="match status" value="1"/>
</dbReference>
<dbReference type="GeneID" id="106555871"/>
<evidence type="ECO:0000256" key="5">
    <source>
        <dbReference type="ARBA" id="ARBA00023040"/>
    </source>
</evidence>
<accession>A0A6I9Z1Y2</accession>
<dbReference type="GO" id="GO:0007204">
    <property type="term" value="P:positive regulation of cytosolic calcium ion concentration"/>
    <property type="evidence" value="ECO:0007669"/>
    <property type="project" value="TreeGrafter"/>
</dbReference>
<sequence length="346" mass="40568">MTNLTDDNEWTSNSTFYEYIPIETNYCNMDETSRFSAVFTCILYSLIFFFSLVGNSLVLWIVMKYENIKSLTNLFILNLCITDLTFSCTLPFWIVYHYYGWIFGDFLCKTVSAIFSISYYGGIIFLTIMTILRYLAVVDPLSTMQIQTKKCSILVSMAIWSSSIMVAVPEIIFIEVIIDNHDKQHCEYEESFFWKMIEMSLQVTFFLLSFLVIIACYIGMLKILLRSRSQRKYRTVRLIFAIVVVFFLSWAPYNVFNFVYVLSIQHVIKTDCQTRNHIFFAFDISRKVAYCHCCINPILYVFVGVKFRRHLKLLYKQLSPCHGRISPSSPRMHSSHFGPYDDASIY</sequence>
<dbReference type="Pfam" id="PF00001">
    <property type="entry name" value="7tm_1"/>
    <property type="match status" value="1"/>
</dbReference>
<dbReference type="CTD" id="2829"/>
<evidence type="ECO:0000313" key="13">
    <source>
        <dbReference type="RefSeq" id="XP_013930274.1"/>
    </source>
</evidence>
<dbReference type="AlphaFoldDB" id="A0A6I9Z1Y2"/>
<dbReference type="GO" id="GO:0019722">
    <property type="term" value="P:calcium-mediated signaling"/>
    <property type="evidence" value="ECO:0007669"/>
    <property type="project" value="TreeGrafter"/>
</dbReference>
<evidence type="ECO:0000256" key="8">
    <source>
        <dbReference type="ARBA" id="ARBA00023170"/>
    </source>
</evidence>
<feature type="transmembrane region" description="Helical" evidence="10">
    <location>
        <begin position="153"/>
        <end position="174"/>
    </location>
</feature>
<keyword evidence="8 13" id="KW-0675">Receptor</keyword>
<feature type="transmembrane region" description="Helical" evidence="10">
    <location>
        <begin position="236"/>
        <end position="253"/>
    </location>
</feature>
<keyword evidence="5" id="KW-0297">G-protein coupled receptor</keyword>
<dbReference type="GO" id="GO:0060326">
    <property type="term" value="P:cell chemotaxis"/>
    <property type="evidence" value="ECO:0007669"/>
    <property type="project" value="TreeGrafter"/>
</dbReference>
<dbReference type="GO" id="GO:0016493">
    <property type="term" value="F:C-C chemokine receptor activity"/>
    <property type="evidence" value="ECO:0007669"/>
    <property type="project" value="TreeGrafter"/>
</dbReference>
<dbReference type="RefSeq" id="XP_013930274.1">
    <property type="nucleotide sequence ID" value="XM_014074799.1"/>
</dbReference>
<organism evidence="12 13">
    <name type="scientific">Thamnophis sirtalis</name>
    <dbReference type="NCBI Taxonomy" id="35019"/>
    <lineage>
        <taxon>Eukaryota</taxon>
        <taxon>Metazoa</taxon>
        <taxon>Chordata</taxon>
        <taxon>Craniata</taxon>
        <taxon>Vertebrata</taxon>
        <taxon>Euteleostomi</taxon>
        <taxon>Lepidosauria</taxon>
        <taxon>Squamata</taxon>
        <taxon>Bifurcata</taxon>
        <taxon>Unidentata</taxon>
        <taxon>Episquamata</taxon>
        <taxon>Toxicofera</taxon>
        <taxon>Serpentes</taxon>
        <taxon>Colubroidea</taxon>
        <taxon>Colubridae</taxon>
        <taxon>Natricinae</taxon>
        <taxon>Thamnophis</taxon>
    </lineage>
</organism>
<dbReference type="Proteomes" id="UP000504617">
    <property type="component" value="Unplaced"/>
</dbReference>
<feature type="transmembrane region" description="Helical" evidence="10">
    <location>
        <begin position="74"/>
        <end position="99"/>
    </location>
</feature>
<keyword evidence="9" id="KW-0807">Transducer</keyword>
<reference evidence="13" key="1">
    <citation type="submission" date="2025-08" db="UniProtKB">
        <authorList>
            <consortium name="RefSeq"/>
        </authorList>
    </citation>
    <scope>IDENTIFICATION</scope>
    <source>
        <tissue evidence="13">Skeletal muscle</tissue>
    </source>
</reference>
<dbReference type="PRINTS" id="PR00237">
    <property type="entry name" value="GPCRRHODOPSN"/>
</dbReference>
<dbReference type="OrthoDB" id="10015690at2759"/>
<evidence type="ECO:0000256" key="7">
    <source>
        <dbReference type="ARBA" id="ARBA00023157"/>
    </source>
</evidence>
<evidence type="ECO:0000256" key="1">
    <source>
        <dbReference type="ARBA" id="ARBA00004651"/>
    </source>
</evidence>
<dbReference type="InterPro" id="IPR000276">
    <property type="entry name" value="GPCR_Rhodpsn"/>
</dbReference>
<dbReference type="InterPro" id="IPR050119">
    <property type="entry name" value="CCR1-9-like"/>
</dbReference>
<dbReference type="Gene3D" id="1.20.1070.10">
    <property type="entry name" value="Rhodopsin 7-helix transmembrane proteins"/>
    <property type="match status" value="1"/>
</dbReference>
<evidence type="ECO:0000313" key="12">
    <source>
        <dbReference type="Proteomes" id="UP000504617"/>
    </source>
</evidence>
<keyword evidence="6 10" id="KW-0472">Membrane</keyword>
<keyword evidence="4 10" id="KW-1133">Transmembrane helix</keyword>
<feature type="domain" description="G-protein coupled receptors family 1 profile" evidence="11">
    <location>
        <begin position="54"/>
        <end position="300"/>
    </location>
</feature>
<dbReference type="InterPro" id="IPR017452">
    <property type="entry name" value="GPCR_Rhodpsn_7TM"/>
</dbReference>